<evidence type="ECO:0000256" key="4">
    <source>
        <dbReference type="ARBA" id="ARBA00022827"/>
    </source>
</evidence>
<dbReference type="PANTHER" id="PTHR10961:SF26">
    <property type="entry name" value="L-SACCHAROPINE OXIDASE"/>
    <property type="match status" value="1"/>
</dbReference>
<name>A0ABR4FJH7_9EURO</name>
<dbReference type="SUPFAM" id="SSF51905">
    <property type="entry name" value="FAD/NAD(P)-binding domain"/>
    <property type="match status" value="1"/>
</dbReference>
<feature type="domain" description="FAD dependent oxidoreductase" evidence="7">
    <location>
        <begin position="10"/>
        <end position="387"/>
    </location>
</feature>
<dbReference type="Gene3D" id="3.50.50.60">
    <property type="entry name" value="FAD/NAD(P)-binding domain"/>
    <property type="match status" value="1"/>
</dbReference>
<evidence type="ECO:0000256" key="5">
    <source>
        <dbReference type="ARBA" id="ARBA00023002"/>
    </source>
</evidence>
<keyword evidence="5" id="KW-0560">Oxidoreductase</keyword>
<dbReference type="InterPro" id="IPR036188">
    <property type="entry name" value="FAD/NAD-bd_sf"/>
</dbReference>
<dbReference type="InterPro" id="IPR045170">
    <property type="entry name" value="MTOX"/>
</dbReference>
<feature type="chain" id="PRO_5046345686" evidence="6">
    <location>
        <begin position="24"/>
        <end position="433"/>
    </location>
</feature>
<comment type="caution">
    <text evidence="8">The sequence shown here is derived from an EMBL/GenBank/DDBJ whole genome shotgun (WGS) entry which is preliminary data.</text>
</comment>
<keyword evidence="3" id="KW-0285">Flavoprotein</keyword>
<evidence type="ECO:0000256" key="1">
    <source>
        <dbReference type="ARBA" id="ARBA00001974"/>
    </source>
</evidence>
<accession>A0ABR4FJH7</accession>
<feature type="signal peptide" evidence="6">
    <location>
        <begin position="1"/>
        <end position="23"/>
    </location>
</feature>
<dbReference type="Proteomes" id="UP001610563">
    <property type="component" value="Unassembled WGS sequence"/>
</dbReference>
<dbReference type="Gene3D" id="3.30.9.10">
    <property type="entry name" value="D-Amino Acid Oxidase, subunit A, domain 2"/>
    <property type="match status" value="1"/>
</dbReference>
<dbReference type="InterPro" id="IPR006076">
    <property type="entry name" value="FAD-dep_OxRdtase"/>
</dbReference>
<organism evidence="8 9">
    <name type="scientific">Aspergillus keveii</name>
    <dbReference type="NCBI Taxonomy" id="714993"/>
    <lineage>
        <taxon>Eukaryota</taxon>
        <taxon>Fungi</taxon>
        <taxon>Dikarya</taxon>
        <taxon>Ascomycota</taxon>
        <taxon>Pezizomycotina</taxon>
        <taxon>Eurotiomycetes</taxon>
        <taxon>Eurotiomycetidae</taxon>
        <taxon>Eurotiales</taxon>
        <taxon>Aspergillaceae</taxon>
        <taxon>Aspergillus</taxon>
        <taxon>Aspergillus subgen. Nidulantes</taxon>
    </lineage>
</organism>
<dbReference type="EMBL" id="JBFTWV010000239">
    <property type="protein sequence ID" value="KAL2783408.1"/>
    <property type="molecule type" value="Genomic_DNA"/>
</dbReference>
<dbReference type="PROSITE" id="PS51257">
    <property type="entry name" value="PROKAR_LIPOPROTEIN"/>
    <property type="match status" value="1"/>
</dbReference>
<dbReference type="PANTHER" id="PTHR10961">
    <property type="entry name" value="PEROXISOMAL SARCOSINE OXIDASE"/>
    <property type="match status" value="1"/>
</dbReference>
<reference evidence="8 9" key="1">
    <citation type="submission" date="2024-07" db="EMBL/GenBank/DDBJ databases">
        <title>Section-level genome sequencing and comparative genomics of Aspergillus sections Usti and Cavernicolus.</title>
        <authorList>
            <consortium name="Lawrence Berkeley National Laboratory"/>
            <person name="Nybo J.L."/>
            <person name="Vesth T.C."/>
            <person name="Theobald S."/>
            <person name="Frisvad J.C."/>
            <person name="Larsen T.O."/>
            <person name="Kjaerboelling I."/>
            <person name="Rothschild-Mancinelli K."/>
            <person name="Lyhne E.K."/>
            <person name="Kogle M.E."/>
            <person name="Barry K."/>
            <person name="Clum A."/>
            <person name="Na H."/>
            <person name="Ledsgaard L."/>
            <person name="Lin J."/>
            <person name="Lipzen A."/>
            <person name="Kuo A."/>
            <person name="Riley R."/>
            <person name="Mondo S."/>
            <person name="Labutti K."/>
            <person name="Haridas S."/>
            <person name="Pangalinan J."/>
            <person name="Salamov A.A."/>
            <person name="Simmons B.A."/>
            <person name="Magnuson J.K."/>
            <person name="Chen J."/>
            <person name="Drula E."/>
            <person name="Henrissat B."/>
            <person name="Wiebenga A."/>
            <person name="Lubbers R.J."/>
            <person name="Gomes A.C."/>
            <person name="Makela M.R."/>
            <person name="Stajich J."/>
            <person name="Grigoriev I.V."/>
            <person name="Mortensen U.H."/>
            <person name="De Vries R.P."/>
            <person name="Baker S.E."/>
            <person name="Andersen M.R."/>
        </authorList>
    </citation>
    <scope>NUCLEOTIDE SEQUENCE [LARGE SCALE GENOMIC DNA]</scope>
    <source>
        <strain evidence="8 9">CBS 209.92</strain>
    </source>
</reference>
<keyword evidence="6" id="KW-0732">Signal</keyword>
<keyword evidence="9" id="KW-1185">Reference proteome</keyword>
<evidence type="ECO:0000313" key="8">
    <source>
        <dbReference type="EMBL" id="KAL2783408.1"/>
    </source>
</evidence>
<evidence type="ECO:0000256" key="2">
    <source>
        <dbReference type="ARBA" id="ARBA00010989"/>
    </source>
</evidence>
<gene>
    <name evidence="8" type="ORF">BJX66DRAFT_128086</name>
</gene>
<comment type="cofactor">
    <cofactor evidence="1">
        <name>FAD</name>
        <dbReference type="ChEBI" id="CHEBI:57692"/>
    </cofactor>
</comment>
<evidence type="ECO:0000313" key="9">
    <source>
        <dbReference type="Proteomes" id="UP001610563"/>
    </source>
</evidence>
<dbReference type="Pfam" id="PF01266">
    <property type="entry name" value="DAO"/>
    <property type="match status" value="1"/>
</dbReference>
<sequence>MPTSKSSPSILILGAGCFGLATAHHLASRGYSNITVLDKDSEVPSRFSAANDLNKVIRAEYADPFYTDLALEAIHKWRTDPLYTPHYHQTGFLNVTSNAASRVTRDVVEKYYSSIQNHPGFSDQVRRVNGDAEIKDLVPGFTGPVEGWSGYYNKLAGYAHSANTLEAVYKACLALGVKFHLGESVGEVESLLYASSLRSGTTCIGARTRGGNVHLADKTILALGASAPTLLPSVGKQMTGRCWGVAHIQLTPEEARSLRGIPVTNVRDLAFFFEPDHETNKLKFCHMGGAFTNFAGSKQGDRSLSLPFPTISESAFIPADDERYIRQLLREVLPDLADRPLIDAHLCWIADTDDSDYIVDFVPGMGESLVVLSGDSGHGFKMIPIFGGFVETLLTEGRQIQKKWQWKRSKPSAGAAWRSGESQELASVVRAKL</sequence>
<protein>
    <submittedName>
        <fullName evidence="8">FAD dependent oxidoreductase</fullName>
    </submittedName>
</protein>
<evidence type="ECO:0000256" key="6">
    <source>
        <dbReference type="SAM" id="SignalP"/>
    </source>
</evidence>
<evidence type="ECO:0000259" key="7">
    <source>
        <dbReference type="Pfam" id="PF01266"/>
    </source>
</evidence>
<keyword evidence="4" id="KW-0274">FAD</keyword>
<comment type="similarity">
    <text evidence="2">Belongs to the MSOX/MTOX family.</text>
</comment>
<proteinExistence type="inferred from homology"/>
<evidence type="ECO:0000256" key="3">
    <source>
        <dbReference type="ARBA" id="ARBA00022630"/>
    </source>
</evidence>